<evidence type="ECO:0000313" key="3">
    <source>
        <dbReference type="Proteomes" id="UP000027222"/>
    </source>
</evidence>
<accession>A0A067T0H5</accession>
<dbReference type="Proteomes" id="UP000027222">
    <property type="component" value="Unassembled WGS sequence"/>
</dbReference>
<protein>
    <submittedName>
        <fullName evidence="2">Uncharacterized protein</fullName>
    </submittedName>
</protein>
<sequence length="303" mass="33619">MLEPGDADYARCPAGWQRQENPNEAAPLDDPGEGDEGLLAEGYNLQGKHDAVEEIERGAAQLEAEGARAHGNGSFDRSTSQASIRAVENFETDHLGTHTTFQSDLLTSDNPIPLKISPGDPIPTEITANLTIFLVRISLFGLKDSGQSMLERAKDGVAKDVGLERREERAGFVSRRRGKLLVVVVHFRDYSTLGISQPLIGHLTAAITWHPGPSVIARTRIRLPILAQHFPRIALEDPAFTTLPTEIYTHLRHTYFIFQATTENLTLYVFTDTWSDPTRFPDSNRHFVLTKIDANANATRKLK</sequence>
<dbReference type="AlphaFoldDB" id="A0A067T0H5"/>
<organism evidence="2 3">
    <name type="scientific">Galerina marginata (strain CBS 339.88)</name>
    <dbReference type="NCBI Taxonomy" id="685588"/>
    <lineage>
        <taxon>Eukaryota</taxon>
        <taxon>Fungi</taxon>
        <taxon>Dikarya</taxon>
        <taxon>Basidiomycota</taxon>
        <taxon>Agaricomycotina</taxon>
        <taxon>Agaricomycetes</taxon>
        <taxon>Agaricomycetidae</taxon>
        <taxon>Agaricales</taxon>
        <taxon>Agaricineae</taxon>
        <taxon>Strophariaceae</taxon>
        <taxon>Galerina</taxon>
    </lineage>
</organism>
<proteinExistence type="predicted"/>
<dbReference type="EMBL" id="KL142378">
    <property type="protein sequence ID" value="KDR76641.1"/>
    <property type="molecule type" value="Genomic_DNA"/>
</dbReference>
<name>A0A067T0H5_GALM3</name>
<keyword evidence="3" id="KW-1185">Reference proteome</keyword>
<evidence type="ECO:0000256" key="1">
    <source>
        <dbReference type="SAM" id="MobiDB-lite"/>
    </source>
</evidence>
<evidence type="ECO:0000313" key="2">
    <source>
        <dbReference type="EMBL" id="KDR76641.1"/>
    </source>
</evidence>
<dbReference type="STRING" id="685588.A0A067T0H5"/>
<feature type="region of interest" description="Disordered" evidence="1">
    <location>
        <begin position="1"/>
        <end position="39"/>
    </location>
</feature>
<gene>
    <name evidence="2" type="ORF">GALMADRAFT_452701</name>
</gene>
<reference evidence="3" key="1">
    <citation type="journal article" date="2014" name="Proc. Natl. Acad. Sci. U.S.A.">
        <title>Extensive sampling of basidiomycete genomes demonstrates inadequacy of the white-rot/brown-rot paradigm for wood decay fungi.</title>
        <authorList>
            <person name="Riley R."/>
            <person name="Salamov A.A."/>
            <person name="Brown D.W."/>
            <person name="Nagy L.G."/>
            <person name="Floudas D."/>
            <person name="Held B.W."/>
            <person name="Levasseur A."/>
            <person name="Lombard V."/>
            <person name="Morin E."/>
            <person name="Otillar R."/>
            <person name="Lindquist E.A."/>
            <person name="Sun H."/>
            <person name="LaButti K.M."/>
            <person name="Schmutz J."/>
            <person name="Jabbour D."/>
            <person name="Luo H."/>
            <person name="Baker S.E."/>
            <person name="Pisabarro A.G."/>
            <person name="Walton J.D."/>
            <person name="Blanchette R.A."/>
            <person name="Henrissat B."/>
            <person name="Martin F."/>
            <person name="Cullen D."/>
            <person name="Hibbett D.S."/>
            <person name="Grigoriev I.V."/>
        </authorList>
    </citation>
    <scope>NUCLEOTIDE SEQUENCE [LARGE SCALE GENOMIC DNA]</scope>
    <source>
        <strain evidence="3">CBS 339.88</strain>
    </source>
</reference>
<dbReference type="HOGENOM" id="CLU_918438_0_0_1"/>